<dbReference type="Proteomes" id="UP000054324">
    <property type="component" value="Unassembled WGS sequence"/>
</dbReference>
<name>A0A074ZHM1_OPIVI</name>
<protein>
    <submittedName>
        <fullName evidence="1">Uncharacterized protein</fullName>
    </submittedName>
</protein>
<dbReference type="RefSeq" id="XP_009169475.1">
    <property type="nucleotide sequence ID" value="XM_009171211.1"/>
</dbReference>
<dbReference type="EMBL" id="KL596739">
    <property type="protein sequence ID" value="KER26758.1"/>
    <property type="molecule type" value="Genomic_DNA"/>
</dbReference>
<dbReference type="AlphaFoldDB" id="A0A074ZHM1"/>
<keyword evidence="2" id="KW-1185">Reference proteome</keyword>
<gene>
    <name evidence="1" type="ORF">T265_06041</name>
</gene>
<organism evidence="1 2">
    <name type="scientific">Opisthorchis viverrini</name>
    <name type="common">Southeast Asian liver fluke</name>
    <dbReference type="NCBI Taxonomy" id="6198"/>
    <lineage>
        <taxon>Eukaryota</taxon>
        <taxon>Metazoa</taxon>
        <taxon>Spiralia</taxon>
        <taxon>Lophotrochozoa</taxon>
        <taxon>Platyhelminthes</taxon>
        <taxon>Trematoda</taxon>
        <taxon>Digenea</taxon>
        <taxon>Opisthorchiida</taxon>
        <taxon>Opisthorchiata</taxon>
        <taxon>Opisthorchiidae</taxon>
        <taxon>Opisthorchis</taxon>
    </lineage>
</organism>
<evidence type="ECO:0000313" key="1">
    <source>
        <dbReference type="EMBL" id="KER26758.1"/>
    </source>
</evidence>
<accession>A0A074ZHM1</accession>
<evidence type="ECO:0000313" key="2">
    <source>
        <dbReference type="Proteomes" id="UP000054324"/>
    </source>
</evidence>
<dbReference type="CTD" id="20320223"/>
<proteinExistence type="predicted"/>
<dbReference type="GeneID" id="20320223"/>
<sequence length="95" mass="10848">MLASPSKQRKQHTSPLCFSKDYFKGTIESRLCQQMVFSGRAYEWNPLENPNKQTGLLTVDLSKHELELLGVTVTQKLELEYRLITPQTQTSVSTC</sequence>
<dbReference type="KEGG" id="ovi:T265_06041"/>
<reference evidence="1 2" key="1">
    <citation type="submission" date="2013-11" db="EMBL/GenBank/DDBJ databases">
        <title>Opisthorchis viverrini - life in the bile duct.</title>
        <authorList>
            <person name="Young N.D."/>
            <person name="Nagarajan N."/>
            <person name="Lin S.J."/>
            <person name="Korhonen P.K."/>
            <person name="Jex A.R."/>
            <person name="Hall R.S."/>
            <person name="Safavi-Hemami H."/>
            <person name="Kaewkong W."/>
            <person name="Bertrand D."/>
            <person name="Gao S."/>
            <person name="Seet Q."/>
            <person name="Wongkham S."/>
            <person name="Teh B.T."/>
            <person name="Wongkham C."/>
            <person name="Intapan P.M."/>
            <person name="Maleewong W."/>
            <person name="Yang X."/>
            <person name="Hu M."/>
            <person name="Wang Z."/>
            <person name="Hofmann A."/>
            <person name="Sternberg P.W."/>
            <person name="Tan P."/>
            <person name="Wang J."/>
            <person name="Gasser R.B."/>
        </authorList>
    </citation>
    <scope>NUCLEOTIDE SEQUENCE [LARGE SCALE GENOMIC DNA]</scope>
</reference>